<dbReference type="CDD" id="cd05150">
    <property type="entry name" value="APH"/>
    <property type="match status" value="1"/>
</dbReference>
<feature type="binding site" evidence="9">
    <location>
        <position position="181"/>
    </location>
    <ligand>
        <name>Mg(2+)</name>
        <dbReference type="ChEBI" id="CHEBI:18420"/>
    </ligand>
</feature>
<dbReference type="InterPro" id="IPR051678">
    <property type="entry name" value="AGP_Transferase"/>
</dbReference>
<dbReference type="RefSeq" id="WP_116755867.1">
    <property type="nucleotide sequence ID" value="NZ_JBHUEX010000001.1"/>
</dbReference>
<proteinExistence type="inferred from homology"/>
<dbReference type="InterPro" id="IPR011009">
    <property type="entry name" value="Kinase-like_dom_sf"/>
</dbReference>
<name>A0A2V1HU73_9MICO</name>
<keyword evidence="5 7" id="KW-0067">ATP-binding</keyword>
<dbReference type="OrthoDB" id="3806873at2"/>
<dbReference type="PANTHER" id="PTHR21310:SF41">
    <property type="entry name" value="3'-PHOSPHOTRANSFERASE, PUTATIVE-RELATED"/>
    <property type="match status" value="1"/>
</dbReference>
<dbReference type="GO" id="GO:0016773">
    <property type="term" value="F:phosphotransferase activity, alcohol group as acceptor"/>
    <property type="evidence" value="ECO:0007669"/>
    <property type="project" value="InterPro"/>
</dbReference>
<feature type="active site" description="Proton acceptor" evidence="8">
    <location>
        <position position="176"/>
    </location>
</feature>
<dbReference type="AlphaFoldDB" id="A0A2V1HU73"/>
<dbReference type="GO" id="GO:0046872">
    <property type="term" value="F:metal ion binding"/>
    <property type="evidence" value="ECO:0007669"/>
    <property type="project" value="UniProtKB-KW"/>
</dbReference>
<accession>A0A2V1HU73</accession>
<evidence type="ECO:0000256" key="2">
    <source>
        <dbReference type="ARBA" id="ARBA00022679"/>
    </source>
</evidence>
<evidence type="ECO:0000313" key="11">
    <source>
        <dbReference type="EMBL" id="PVZ96133.1"/>
    </source>
</evidence>
<keyword evidence="9" id="KW-0479">Metal-binding</keyword>
<dbReference type="InterPro" id="IPR002575">
    <property type="entry name" value="Aminoglycoside_PTrfase"/>
</dbReference>
<keyword evidence="2 7" id="KW-0808">Transferase</keyword>
<sequence length="250" mass="27288">MEIAGRPRGPVAIPAVVLDLAAGRDVEAVWRNNLDGITFEIAGRAGLHHVFVKVAATGDDVDLADEARRLGWARSFTPVPEVLDSGRDDEFQWLVTRAVAGTSAVAERWIADPAPAVRAIGEGLRALHDRLPVEACPFDWSIESRVRRAAAKGIHVPESLLEAPPPDDHPVVCHGDACAPNTLLDEDGRFTAHVDLGSLGVADRWADLAVASWSLEWNYGPGWDDLMLDAYGIEPDPARIHFYRRLWDAT</sequence>
<evidence type="ECO:0000256" key="8">
    <source>
        <dbReference type="PIRSR" id="PIRSR000706-1"/>
    </source>
</evidence>
<evidence type="ECO:0000256" key="5">
    <source>
        <dbReference type="ARBA" id="ARBA00022840"/>
    </source>
</evidence>
<comment type="similarity">
    <text evidence="1 7">Belongs to the aminoglycoside phosphotransferase family.</text>
</comment>
<evidence type="ECO:0000256" key="6">
    <source>
        <dbReference type="ARBA" id="ARBA00023251"/>
    </source>
</evidence>
<dbReference type="GO" id="GO:0016301">
    <property type="term" value="F:kinase activity"/>
    <property type="evidence" value="ECO:0007669"/>
    <property type="project" value="UniProtKB-KW"/>
</dbReference>
<dbReference type="SUPFAM" id="SSF56112">
    <property type="entry name" value="Protein kinase-like (PK-like)"/>
    <property type="match status" value="1"/>
</dbReference>
<dbReference type="Gene3D" id="3.30.200.20">
    <property type="entry name" value="Phosphorylase Kinase, domain 1"/>
    <property type="match status" value="1"/>
</dbReference>
<dbReference type="InterPro" id="IPR024165">
    <property type="entry name" value="Kan/Strep_kinase"/>
</dbReference>
<dbReference type="Gene3D" id="3.90.1200.10">
    <property type="match status" value="1"/>
</dbReference>
<evidence type="ECO:0000256" key="1">
    <source>
        <dbReference type="ARBA" id="ARBA00006219"/>
    </source>
</evidence>
<keyword evidence="9" id="KW-0460">Magnesium</keyword>
<evidence type="ECO:0000313" key="12">
    <source>
        <dbReference type="Proteomes" id="UP000244893"/>
    </source>
</evidence>
<dbReference type="GO" id="GO:0046677">
    <property type="term" value="P:response to antibiotic"/>
    <property type="evidence" value="ECO:0007669"/>
    <property type="project" value="UniProtKB-KW"/>
</dbReference>
<dbReference type="PIRSF" id="PIRSF000706">
    <property type="entry name" value="Kanamycin_kin"/>
    <property type="match status" value="1"/>
</dbReference>
<keyword evidence="3 7" id="KW-0547">Nucleotide-binding</keyword>
<gene>
    <name evidence="11" type="ORF">DDQ50_06780</name>
</gene>
<evidence type="ECO:0000256" key="3">
    <source>
        <dbReference type="ARBA" id="ARBA00022741"/>
    </source>
</evidence>
<keyword evidence="6 7" id="KW-0046">Antibiotic resistance</keyword>
<dbReference type="Pfam" id="PF01636">
    <property type="entry name" value="APH"/>
    <property type="match status" value="1"/>
</dbReference>
<organism evidence="11 12">
    <name type="scientific">Amnibacterium flavum</name>
    <dbReference type="NCBI Taxonomy" id="2173173"/>
    <lineage>
        <taxon>Bacteria</taxon>
        <taxon>Bacillati</taxon>
        <taxon>Actinomycetota</taxon>
        <taxon>Actinomycetes</taxon>
        <taxon>Micrococcales</taxon>
        <taxon>Microbacteriaceae</taxon>
        <taxon>Amnibacterium</taxon>
    </lineage>
</organism>
<evidence type="ECO:0000259" key="10">
    <source>
        <dbReference type="Pfam" id="PF01636"/>
    </source>
</evidence>
<reference evidence="11 12" key="1">
    <citation type="submission" date="2018-05" db="EMBL/GenBank/DDBJ databases">
        <title>Amnibacterium sp. M8JJ-5, whole genome shotgun sequence.</title>
        <authorList>
            <person name="Tuo L."/>
        </authorList>
    </citation>
    <scope>NUCLEOTIDE SEQUENCE [LARGE SCALE GENOMIC DNA]</scope>
    <source>
        <strain evidence="11 12">M8JJ-5</strain>
    </source>
</reference>
<feature type="binding site" evidence="9">
    <location>
        <position position="195"/>
    </location>
    <ligand>
        <name>Mg(2+)</name>
        <dbReference type="ChEBI" id="CHEBI:18420"/>
    </ligand>
</feature>
<keyword evidence="4 7" id="KW-0418">Kinase</keyword>
<comment type="caution">
    <text evidence="11">The sequence shown here is derived from an EMBL/GenBank/DDBJ whole genome shotgun (WGS) entry which is preliminary data.</text>
</comment>
<evidence type="ECO:0000256" key="9">
    <source>
        <dbReference type="PIRSR" id="PIRSR000706-2"/>
    </source>
</evidence>
<feature type="domain" description="Aminoglycoside phosphotransferase" evidence="10">
    <location>
        <begin position="46"/>
        <end position="242"/>
    </location>
</feature>
<protein>
    <submittedName>
        <fullName evidence="11">Aminoglycoside phosphotransferase APH(3')</fullName>
    </submittedName>
</protein>
<evidence type="ECO:0000256" key="7">
    <source>
        <dbReference type="PIRNR" id="PIRNR000706"/>
    </source>
</evidence>
<evidence type="ECO:0000256" key="4">
    <source>
        <dbReference type="ARBA" id="ARBA00022777"/>
    </source>
</evidence>
<dbReference type="GO" id="GO:0005524">
    <property type="term" value="F:ATP binding"/>
    <property type="evidence" value="ECO:0007669"/>
    <property type="project" value="UniProtKB-KW"/>
</dbReference>
<dbReference type="PANTHER" id="PTHR21310">
    <property type="entry name" value="AMINOGLYCOSIDE PHOSPHOTRANSFERASE-RELATED-RELATED"/>
    <property type="match status" value="1"/>
</dbReference>
<dbReference type="EMBL" id="QEOP01000001">
    <property type="protein sequence ID" value="PVZ96133.1"/>
    <property type="molecule type" value="Genomic_DNA"/>
</dbReference>
<dbReference type="Proteomes" id="UP000244893">
    <property type="component" value="Unassembled WGS sequence"/>
</dbReference>
<keyword evidence="12" id="KW-1185">Reference proteome</keyword>